<keyword evidence="3 4" id="KW-0539">Nucleus</keyword>
<feature type="compositionally biased region" description="Polar residues" evidence="5">
    <location>
        <begin position="96"/>
        <end position="113"/>
    </location>
</feature>
<sequence>MQGLQLPLSGHVGSRRKRRVLFSQNQVYELERRFRASKYLTAPEREALANSIGLSATQVTYSISSKIWFQNHRYKCKRQEKERKMTDGNRGREESQSPGPSRTPTPLDSSSID</sequence>
<dbReference type="FunFam" id="1.10.10.60:FF:000678">
    <property type="entry name" value="C. Elegans Homeobox"/>
    <property type="match status" value="1"/>
</dbReference>
<feature type="DNA-binding region" description="Homeobox" evidence="3">
    <location>
        <begin position="15"/>
        <end position="80"/>
    </location>
</feature>
<dbReference type="GO" id="GO:0005634">
    <property type="term" value="C:nucleus"/>
    <property type="evidence" value="ECO:0007669"/>
    <property type="project" value="UniProtKB-SubCell"/>
</dbReference>
<comment type="caution">
    <text evidence="7">The sequence shown here is derived from an EMBL/GenBank/DDBJ whole genome shotgun (WGS) entry which is preliminary data.</text>
</comment>
<evidence type="ECO:0000259" key="6">
    <source>
        <dbReference type="PROSITE" id="PS50071"/>
    </source>
</evidence>
<dbReference type="EMBL" id="ADBV01013394">
    <property type="protein sequence ID" value="EJW73792.1"/>
    <property type="molecule type" value="Genomic_DNA"/>
</dbReference>
<evidence type="ECO:0000256" key="4">
    <source>
        <dbReference type="RuleBase" id="RU000682"/>
    </source>
</evidence>
<evidence type="ECO:0000256" key="3">
    <source>
        <dbReference type="PROSITE-ProRule" id="PRU00108"/>
    </source>
</evidence>
<dbReference type="CDD" id="cd00086">
    <property type="entry name" value="homeodomain"/>
    <property type="match status" value="1"/>
</dbReference>
<feature type="compositionally biased region" description="Basic and acidic residues" evidence="5">
    <location>
        <begin position="78"/>
        <end position="95"/>
    </location>
</feature>
<dbReference type="Pfam" id="PF00046">
    <property type="entry name" value="Homeodomain"/>
    <property type="match status" value="1"/>
</dbReference>
<organism evidence="7 8">
    <name type="scientific">Wuchereria bancrofti</name>
    <dbReference type="NCBI Taxonomy" id="6293"/>
    <lineage>
        <taxon>Eukaryota</taxon>
        <taxon>Metazoa</taxon>
        <taxon>Ecdysozoa</taxon>
        <taxon>Nematoda</taxon>
        <taxon>Chromadorea</taxon>
        <taxon>Rhabditida</taxon>
        <taxon>Spirurina</taxon>
        <taxon>Spiruromorpha</taxon>
        <taxon>Filarioidea</taxon>
        <taxon>Onchocercidae</taxon>
        <taxon>Wuchereria</taxon>
    </lineage>
</organism>
<keyword evidence="3 4" id="KW-0238">DNA-binding</keyword>
<evidence type="ECO:0000256" key="5">
    <source>
        <dbReference type="SAM" id="MobiDB-lite"/>
    </source>
</evidence>
<name>J9E9X6_WUCBA</name>
<evidence type="ECO:0000313" key="8">
    <source>
        <dbReference type="Proteomes" id="UP000004810"/>
    </source>
</evidence>
<feature type="non-terminal residue" evidence="7">
    <location>
        <position position="113"/>
    </location>
</feature>
<dbReference type="SUPFAM" id="SSF46689">
    <property type="entry name" value="Homeodomain-like"/>
    <property type="match status" value="1"/>
</dbReference>
<dbReference type="PANTHER" id="PTHR24340">
    <property type="entry name" value="HOMEOBOX PROTEIN NKX"/>
    <property type="match status" value="1"/>
</dbReference>
<gene>
    <name evidence="7" type="ORF">WUBG_15303</name>
</gene>
<evidence type="ECO:0000313" key="7">
    <source>
        <dbReference type="EMBL" id="EJW73792.1"/>
    </source>
</evidence>
<feature type="region of interest" description="Disordered" evidence="5">
    <location>
        <begin position="78"/>
        <end position="113"/>
    </location>
</feature>
<dbReference type="AlphaFoldDB" id="J9E9X6"/>
<protein>
    <recommendedName>
        <fullName evidence="6">Homeobox domain-containing protein</fullName>
    </recommendedName>
</protein>
<dbReference type="GO" id="GO:0030154">
    <property type="term" value="P:cell differentiation"/>
    <property type="evidence" value="ECO:0007669"/>
    <property type="project" value="TreeGrafter"/>
</dbReference>
<dbReference type="InterPro" id="IPR001356">
    <property type="entry name" value="HD"/>
</dbReference>
<accession>J9E9X6</accession>
<comment type="subcellular location">
    <subcellularLocation>
        <location evidence="1 3 4">Nucleus</location>
    </subcellularLocation>
</comment>
<dbReference type="PROSITE" id="PS50071">
    <property type="entry name" value="HOMEOBOX_2"/>
    <property type="match status" value="1"/>
</dbReference>
<dbReference type="GO" id="GO:0000978">
    <property type="term" value="F:RNA polymerase II cis-regulatory region sequence-specific DNA binding"/>
    <property type="evidence" value="ECO:0007669"/>
    <property type="project" value="TreeGrafter"/>
</dbReference>
<evidence type="ECO:0000256" key="2">
    <source>
        <dbReference type="ARBA" id="ARBA00022473"/>
    </source>
</evidence>
<reference evidence="8" key="1">
    <citation type="submission" date="2012-08" db="EMBL/GenBank/DDBJ databases">
        <title>The Genome Sequence of Wuchereria bancrofti.</title>
        <authorList>
            <person name="Nutman T.B."/>
            <person name="Fink D.L."/>
            <person name="Russ C."/>
            <person name="Young S."/>
            <person name="Zeng Q."/>
            <person name="Koehrsen M."/>
            <person name="Alvarado L."/>
            <person name="Berlin A."/>
            <person name="Chapman S.B."/>
            <person name="Chen Z."/>
            <person name="Freedman E."/>
            <person name="Gellesch M."/>
            <person name="Goldberg J."/>
            <person name="Griggs A."/>
            <person name="Gujja S."/>
            <person name="Heilman E.R."/>
            <person name="Heiman D."/>
            <person name="Hepburn T."/>
            <person name="Howarth C."/>
            <person name="Jen D."/>
            <person name="Larson L."/>
            <person name="Lewis B."/>
            <person name="Mehta T."/>
            <person name="Park D."/>
            <person name="Pearson M."/>
            <person name="Roberts A."/>
            <person name="Saif S."/>
            <person name="Shea T."/>
            <person name="Shenoy N."/>
            <person name="Sisk P."/>
            <person name="Stolte C."/>
            <person name="Sykes S."/>
            <person name="Walk T."/>
            <person name="White J."/>
            <person name="Yandava C."/>
            <person name="Haas B."/>
            <person name="Henn M.R."/>
            <person name="Nusbaum C."/>
            <person name="Birren B."/>
        </authorList>
    </citation>
    <scope>NUCLEOTIDE SEQUENCE [LARGE SCALE GENOMIC DNA]</scope>
    <source>
        <strain evidence="8">NA</strain>
    </source>
</reference>
<dbReference type="Proteomes" id="UP000004810">
    <property type="component" value="Unassembled WGS sequence"/>
</dbReference>
<dbReference type="InterPro" id="IPR050394">
    <property type="entry name" value="Homeobox_NK-like"/>
</dbReference>
<dbReference type="InterPro" id="IPR009057">
    <property type="entry name" value="Homeodomain-like_sf"/>
</dbReference>
<keyword evidence="3 4" id="KW-0371">Homeobox</keyword>
<dbReference type="PANTHER" id="PTHR24340:SF41">
    <property type="entry name" value="MUSCLE-SPECIFIC HOMEOBOX PROTEIN TINMAN-RELATED"/>
    <property type="match status" value="1"/>
</dbReference>
<proteinExistence type="predicted"/>
<evidence type="ECO:0000256" key="1">
    <source>
        <dbReference type="ARBA" id="ARBA00004123"/>
    </source>
</evidence>
<dbReference type="SMART" id="SM00389">
    <property type="entry name" value="HOX"/>
    <property type="match status" value="1"/>
</dbReference>
<dbReference type="Gene3D" id="1.10.10.60">
    <property type="entry name" value="Homeodomain-like"/>
    <property type="match status" value="1"/>
</dbReference>
<feature type="domain" description="Homeobox" evidence="6">
    <location>
        <begin position="13"/>
        <end position="79"/>
    </location>
</feature>
<keyword evidence="2" id="KW-0217">Developmental protein</keyword>
<dbReference type="GO" id="GO:0000981">
    <property type="term" value="F:DNA-binding transcription factor activity, RNA polymerase II-specific"/>
    <property type="evidence" value="ECO:0007669"/>
    <property type="project" value="TreeGrafter"/>
</dbReference>